<dbReference type="Pfam" id="PF01759">
    <property type="entry name" value="NTR"/>
    <property type="match status" value="1"/>
</dbReference>
<organism evidence="3 4">
    <name type="scientific">Allacma fusca</name>
    <dbReference type="NCBI Taxonomy" id="39272"/>
    <lineage>
        <taxon>Eukaryota</taxon>
        <taxon>Metazoa</taxon>
        <taxon>Ecdysozoa</taxon>
        <taxon>Arthropoda</taxon>
        <taxon>Hexapoda</taxon>
        <taxon>Collembola</taxon>
        <taxon>Symphypleona</taxon>
        <taxon>Sminthuridae</taxon>
        <taxon>Allacma</taxon>
    </lineage>
</organism>
<gene>
    <name evidence="3" type="ORF">AFUS01_LOCUS19909</name>
</gene>
<dbReference type="FunFam" id="2.40.50.120:FF:000025">
    <property type="entry name" value="Netrin unc-6"/>
    <property type="match status" value="1"/>
</dbReference>
<evidence type="ECO:0000313" key="4">
    <source>
        <dbReference type="Proteomes" id="UP000708208"/>
    </source>
</evidence>
<sequence>MILYPLLILSLPAGEQCGRCKVATKRLNLKRYCNRDYAILASVLTRESVDEWARFTVNVLAVFKKGRESRLRRGSAFLWVQMEDLVCKCPKIKVNKSYLIMGNEHKDGQPGLMAGRQSVVIEWRDDWQEKMKSLQRRSRDECDDEEDE</sequence>
<dbReference type="AlphaFoldDB" id="A0A8J2K7Z7"/>
<dbReference type="SMART" id="SM00643">
    <property type="entry name" value="C345C"/>
    <property type="match status" value="1"/>
</dbReference>
<dbReference type="Proteomes" id="UP000708208">
    <property type="component" value="Unassembled WGS sequence"/>
</dbReference>
<dbReference type="CDD" id="cd03579">
    <property type="entry name" value="NTR_netrin-1_like"/>
    <property type="match status" value="1"/>
</dbReference>
<dbReference type="PROSITE" id="PS50189">
    <property type="entry name" value="NTR"/>
    <property type="match status" value="1"/>
</dbReference>
<proteinExistence type="predicted"/>
<dbReference type="InterPro" id="IPR001134">
    <property type="entry name" value="Netrin_domain"/>
</dbReference>
<dbReference type="InterPro" id="IPR018933">
    <property type="entry name" value="Netrin_module_non-TIMP"/>
</dbReference>
<evidence type="ECO:0000259" key="2">
    <source>
        <dbReference type="PROSITE" id="PS50189"/>
    </source>
</evidence>
<feature type="chain" id="PRO_5035208437" description="NTR domain-containing protein" evidence="1">
    <location>
        <begin position="18"/>
        <end position="148"/>
    </location>
</feature>
<evidence type="ECO:0000256" key="1">
    <source>
        <dbReference type="SAM" id="SignalP"/>
    </source>
</evidence>
<name>A0A8J2K7Z7_9HEXA</name>
<dbReference type="OrthoDB" id="5984158at2759"/>
<feature type="domain" description="NTR" evidence="2">
    <location>
        <begin position="17"/>
        <end position="142"/>
    </location>
</feature>
<keyword evidence="4" id="KW-1185">Reference proteome</keyword>
<keyword evidence="1" id="KW-0732">Signal</keyword>
<evidence type="ECO:0000313" key="3">
    <source>
        <dbReference type="EMBL" id="CAG7731308.1"/>
    </source>
</evidence>
<protein>
    <recommendedName>
        <fullName evidence="2">NTR domain-containing protein</fullName>
    </recommendedName>
</protein>
<accession>A0A8J2K7Z7</accession>
<comment type="caution">
    <text evidence="3">The sequence shown here is derived from an EMBL/GenBank/DDBJ whole genome shotgun (WGS) entry which is preliminary data.</text>
</comment>
<reference evidence="3" key="1">
    <citation type="submission" date="2021-06" db="EMBL/GenBank/DDBJ databases">
        <authorList>
            <person name="Hodson N. C."/>
            <person name="Mongue J. A."/>
            <person name="Jaron S. K."/>
        </authorList>
    </citation>
    <scope>NUCLEOTIDE SEQUENCE</scope>
</reference>
<dbReference type="EMBL" id="CAJVCH010209849">
    <property type="protein sequence ID" value="CAG7731308.1"/>
    <property type="molecule type" value="Genomic_DNA"/>
</dbReference>
<feature type="signal peptide" evidence="1">
    <location>
        <begin position="1"/>
        <end position="17"/>
    </location>
</feature>